<proteinExistence type="predicted"/>
<reference evidence="1 2" key="1">
    <citation type="submission" date="2023-08" db="EMBL/GenBank/DDBJ databases">
        <title>The draft genome sequence of Paracraurococcus sp. LOR1-02.</title>
        <authorList>
            <person name="Kingkaew E."/>
            <person name="Tanasupawat S."/>
        </authorList>
    </citation>
    <scope>NUCLEOTIDE SEQUENCE [LARGE SCALE GENOMIC DNA]</scope>
    <source>
        <strain evidence="1 2">LOR1-02</strain>
    </source>
</reference>
<dbReference type="RefSeq" id="WP_305101960.1">
    <property type="nucleotide sequence ID" value="NZ_JAUTWS010000002.1"/>
</dbReference>
<dbReference type="PANTHER" id="PTHR34235">
    <property type="entry name" value="SLR1203 PROTEIN-RELATED"/>
    <property type="match status" value="1"/>
</dbReference>
<comment type="caution">
    <text evidence="1">The sequence shown here is derived from an EMBL/GenBank/DDBJ whole genome shotgun (WGS) entry which is preliminary data.</text>
</comment>
<organism evidence="1 2">
    <name type="scientific">Paracraurococcus lichenis</name>
    <dbReference type="NCBI Taxonomy" id="3064888"/>
    <lineage>
        <taxon>Bacteria</taxon>
        <taxon>Pseudomonadati</taxon>
        <taxon>Pseudomonadota</taxon>
        <taxon>Alphaproteobacteria</taxon>
        <taxon>Acetobacterales</taxon>
        <taxon>Roseomonadaceae</taxon>
        <taxon>Paracraurococcus</taxon>
    </lineage>
</organism>
<dbReference type="Pfam" id="PF01724">
    <property type="entry name" value="DUF29"/>
    <property type="match status" value="1"/>
</dbReference>
<gene>
    <name evidence="1" type="ORF">Q7A36_01940</name>
</gene>
<dbReference type="EMBL" id="JAUTWS010000002">
    <property type="protein sequence ID" value="MDO9707085.1"/>
    <property type="molecule type" value="Genomic_DNA"/>
</dbReference>
<name>A0ABT9DTE2_9PROT</name>
<dbReference type="Gene3D" id="1.20.1220.20">
    <property type="entry name" value="Uncharcterised protein PF01724"/>
    <property type="match status" value="1"/>
</dbReference>
<dbReference type="InterPro" id="IPR002636">
    <property type="entry name" value="DUF29"/>
</dbReference>
<protein>
    <submittedName>
        <fullName evidence="1">DUF29 domain-containing protein</fullName>
    </submittedName>
</protein>
<evidence type="ECO:0000313" key="1">
    <source>
        <dbReference type="EMBL" id="MDO9707085.1"/>
    </source>
</evidence>
<sequence>MDLPVEPEAPARAGYKQDLHAWAREQAALLRAGRLSEVDAANIAEELDDVGNEQYDKLESALRVLLTHMLKWDHQPERRGRSWANTIDTQRDHIRKVLRKNPSLKSSLEEAIFEAWKDARRDASSEANLPRRTFPEVIPYDWAAILERPFAFDPED</sequence>
<keyword evidence="2" id="KW-1185">Reference proteome</keyword>
<evidence type="ECO:0000313" key="2">
    <source>
        <dbReference type="Proteomes" id="UP001243009"/>
    </source>
</evidence>
<accession>A0ABT9DTE2</accession>
<dbReference type="Proteomes" id="UP001243009">
    <property type="component" value="Unassembled WGS sequence"/>
</dbReference>